<organism evidence="1 2">
    <name type="scientific">Komagataeibacter xylinus</name>
    <name type="common">Gluconacetobacter xylinus</name>
    <dbReference type="NCBI Taxonomy" id="28448"/>
    <lineage>
        <taxon>Bacteria</taxon>
        <taxon>Pseudomonadati</taxon>
        <taxon>Pseudomonadota</taxon>
        <taxon>Alphaproteobacteria</taxon>
        <taxon>Acetobacterales</taxon>
        <taxon>Acetobacteraceae</taxon>
        <taxon>Komagataeibacter</taxon>
    </lineage>
</organism>
<geneLocation type="plasmid" evidence="2">
    <name>pa</name>
</geneLocation>
<dbReference type="AlphaFoldDB" id="A0A857FV33"/>
<keyword evidence="1" id="KW-0614">Plasmid</keyword>
<protein>
    <submittedName>
        <fullName evidence="1">Uncharacterized protein</fullName>
    </submittedName>
</protein>
<evidence type="ECO:0000313" key="1">
    <source>
        <dbReference type="EMBL" id="QHC37300.1"/>
    </source>
</evidence>
<name>A0A857FV33_KOMXY</name>
<dbReference type="Proteomes" id="UP000464674">
    <property type="component" value="Plasmid pA"/>
</dbReference>
<sequence>MTGDLPVPRAPASVLDGLTPGQRRAAIRHLIENLGAGLRNAGLSQPDTRRPPHHFSSLLQRTISQTIVRLG</sequence>
<reference evidence="1 2" key="1">
    <citation type="journal article" date="2020" name="Carbohydr. Polym.">
        <title>Characterization and optimization of production of bacterial cellulose from strain CGMCC 17276 based on whole-genome analysis.</title>
        <authorList>
            <person name="Lu T."/>
            <person name="Gao H."/>
            <person name="Liao B."/>
            <person name="Wu J."/>
            <person name="Zhang W."/>
            <person name="Huang J."/>
            <person name="Liu M."/>
            <person name="Huang J."/>
            <person name="Chang Z."/>
            <person name="Jin M."/>
            <person name="Yi Z."/>
            <person name="Jiang D."/>
        </authorList>
    </citation>
    <scope>NUCLEOTIDE SEQUENCE [LARGE SCALE GENOMIC DNA]</scope>
    <source>
        <strain evidence="1 2">CGMCC 17276</strain>
        <plasmid evidence="2">pa</plasmid>
    </source>
</reference>
<accession>A0A857FV33</accession>
<dbReference type="EMBL" id="CP041349">
    <property type="protein sequence ID" value="QHC37300.1"/>
    <property type="molecule type" value="Genomic_DNA"/>
</dbReference>
<gene>
    <name evidence="1" type="ORF">FMA36_16855</name>
</gene>
<proteinExistence type="predicted"/>
<evidence type="ECO:0000313" key="2">
    <source>
        <dbReference type="Proteomes" id="UP000464674"/>
    </source>
</evidence>